<proteinExistence type="predicted"/>
<feature type="region of interest" description="Disordered" evidence="4">
    <location>
        <begin position="624"/>
        <end position="645"/>
    </location>
</feature>
<keyword evidence="2" id="KW-0863">Zinc-finger</keyword>
<dbReference type="Pfam" id="PF25460">
    <property type="entry name" value="Beta-prop_Aladin"/>
    <property type="match status" value="1"/>
</dbReference>
<comment type="caution">
    <text evidence="6">The sequence shown here is derived from an EMBL/GenBank/DDBJ whole genome shotgun (WGS) entry which is preliminary data.</text>
</comment>
<keyword evidence="3" id="KW-0862">Zinc</keyword>
<evidence type="ECO:0000313" key="6">
    <source>
        <dbReference type="EMBL" id="DAZ99812.1"/>
    </source>
</evidence>
<dbReference type="GO" id="GO:0008270">
    <property type="term" value="F:zinc ion binding"/>
    <property type="evidence" value="ECO:0007669"/>
    <property type="project" value="UniProtKB-KW"/>
</dbReference>
<dbReference type="Proteomes" id="UP001146120">
    <property type="component" value="Unassembled WGS sequence"/>
</dbReference>
<evidence type="ECO:0000256" key="2">
    <source>
        <dbReference type="ARBA" id="ARBA00022771"/>
    </source>
</evidence>
<name>A0AAV2YYM9_9STRA</name>
<reference evidence="6" key="2">
    <citation type="journal article" date="2023" name="Microbiol Resour">
        <title>Decontamination and Annotation of the Draft Genome Sequence of the Oomycete Lagenidium giganteum ARSEF 373.</title>
        <authorList>
            <person name="Morgan W.R."/>
            <person name="Tartar A."/>
        </authorList>
    </citation>
    <scope>NUCLEOTIDE SEQUENCE</scope>
    <source>
        <strain evidence="6">ARSEF 373</strain>
    </source>
</reference>
<evidence type="ECO:0000256" key="1">
    <source>
        <dbReference type="ARBA" id="ARBA00022723"/>
    </source>
</evidence>
<dbReference type="InterPro" id="IPR002653">
    <property type="entry name" value="Znf_A20"/>
</dbReference>
<gene>
    <name evidence="6" type="ORF">N0F65_001321</name>
</gene>
<keyword evidence="7" id="KW-1185">Reference proteome</keyword>
<accession>A0AAV2YYM9</accession>
<sequence>MQGVLVSVTPRDELHMGDEFVRRGGAVFPPARVVCPHGRQPFGQQESLTDELQNDADPQAVQLIKNAFATVKSLLMGDEQRVVRAVGDGVKTAAKRVLGASTDDPRDAMDKEWDVETAQNAHPIRSMSWHPNLSVIAVAQSDGLVALYDVKTAKWDERVLKHEGQADIGAIAWAPFSGGTLAVACRGGIFLWKVQISSPHEAPVLLNVFKHPEGHAFSGLSWNADGSLLAAFAKQSSSVCVVDVIYSRTTQLACRYHATALHWSPTGEYLFATTDGQTSFMWETCTWKQEAWDVDASACSWSSNGRSLVLALRNNDKLYPYTFTASPPAMDAQISAPAIDFSTKANPTLDGQSTELIGGRVREMAWDPTGKRIAVIFSPAKSDDASGRVIAIFSVDWKPFLIFTRRHASFASSFTRGALLSVAWSTGLVTFTPFYFHNETASYDMSVPPRIQCKTGCGDVGDPELDFLCIDCHADKNEQEQLASLERFLKEPTHKPTKKEAAAAAAAAASRPASRRGPPSVDHKRALEDFLNRTREKDERIVARENVFLEREMQIRKGSKAQLRKYMIATDEDEPVDPKEWSRYKYGTPRDIPRNDVDEETERRAQMMLYCYWRRRTIRKRTDTKRKFRSPTAKASKASMSPTKRLSTMVTQRFGKMSLSDAGVAAAKDIESLASFGKSKMEGWKSMSANEKRTKVLGLLGKAKASNVHIE</sequence>
<keyword evidence="1" id="KW-0479">Metal-binding</keyword>
<evidence type="ECO:0000256" key="4">
    <source>
        <dbReference type="SAM" id="MobiDB-lite"/>
    </source>
</evidence>
<dbReference type="GO" id="GO:0006913">
    <property type="term" value="P:nucleocytoplasmic transport"/>
    <property type="evidence" value="ECO:0007669"/>
    <property type="project" value="TreeGrafter"/>
</dbReference>
<dbReference type="PANTHER" id="PTHR14494">
    <property type="entry name" value="ALADIN/ADRACALIN/AAAS"/>
    <property type="match status" value="1"/>
</dbReference>
<dbReference type="InterPro" id="IPR045139">
    <property type="entry name" value="Aladin"/>
</dbReference>
<dbReference type="GO" id="GO:0005643">
    <property type="term" value="C:nuclear pore"/>
    <property type="evidence" value="ECO:0007669"/>
    <property type="project" value="TreeGrafter"/>
</dbReference>
<reference evidence="6" key="1">
    <citation type="submission" date="2022-11" db="EMBL/GenBank/DDBJ databases">
        <authorList>
            <person name="Morgan W.R."/>
            <person name="Tartar A."/>
        </authorList>
    </citation>
    <scope>NUCLEOTIDE SEQUENCE</scope>
    <source>
        <strain evidence="6">ARSEF 373</strain>
    </source>
</reference>
<feature type="compositionally biased region" description="Low complexity" evidence="4">
    <location>
        <begin position="502"/>
        <end position="520"/>
    </location>
</feature>
<dbReference type="PROSITE" id="PS51036">
    <property type="entry name" value="ZF_A20"/>
    <property type="match status" value="1"/>
</dbReference>
<dbReference type="InterPro" id="IPR057403">
    <property type="entry name" value="Beta-prop_Aladin"/>
</dbReference>
<dbReference type="SUPFAM" id="SSF82171">
    <property type="entry name" value="DPP6 N-terminal domain-like"/>
    <property type="match status" value="1"/>
</dbReference>
<dbReference type="InterPro" id="IPR015943">
    <property type="entry name" value="WD40/YVTN_repeat-like_dom_sf"/>
</dbReference>
<feature type="domain" description="A20-type" evidence="5">
    <location>
        <begin position="447"/>
        <end position="481"/>
    </location>
</feature>
<dbReference type="AlphaFoldDB" id="A0AAV2YYM9"/>
<evidence type="ECO:0000256" key="3">
    <source>
        <dbReference type="ARBA" id="ARBA00022833"/>
    </source>
</evidence>
<feature type="region of interest" description="Disordered" evidence="4">
    <location>
        <begin position="493"/>
        <end position="522"/>
    </location>
</feature>
<evidence type="ECO:0000259" key="5">
    <source>
        <dbReference type="PROSITE" id="PS51036"/>
    </source>
</evidence>
<protein>
    <recommendedName>
        <fullName evidence="5">A20-type domain-containing protein</fullName>
    </recommendedName>
</protein>
<evidence type="ECO:0000313" key="7">
    <source>
        <dbReference type="Proteomes" id="UP001146120"/>
    </source>
</evidence>
<dbReference type="SMART" id="SM00320">
    <property type="entry name" value="WD40"/>
    <property type="match status" value="4"/>
</dbReference>
<dbReference type="GO" id="GO:0003677">
    <property type="term" value="F:DNA binding"/>
    <property type="evidence" value="ECO:0007669"/>
    <property type="project" value="InterPro"/>
</dbReference>
<dbReference type="InterPro" id="IPR001680">
    <property type="entry name" value="WD40_rpt"/>
</dbReference>
<organism evidence="6 7">
    <name type="scientific">Lagenidium giganteum</name>
    <dbReference type="NCBI Taxonomy" id="4803"/>
    <lineage>
        <taxon>Eukaryota</taxon>
        <taxon>Sar</taxon>
        <taxon>Stramenopiles</taxon>
        <taxon>Oomycota</taxon>
        <taxon>Peronosporomycetes</taxon>
        <taxon>Pythiales</taxon>
        <taxon>Pythiaceae</taxon>
    </lineage>
</organism>
<dbReference type="PANTHER" id="PTHR14494:SF0">
    <property type="entry name" value="ALADIN"/>
    <property type="match status" value="1"/>
</dbReference>
<dbReference type="EMBL" id="DAKRPA010000076">
    <property type="protein sequence ID" value="DAZ99812.1"/>
    <property type="molecule type" value="Genomic_DNA"/>
</dbReference>
<dbReference type="Gene3D" id="2.130.10.10">
    <property type="entry name" value="YVTN repeat-like/Quinoprotein amine dehydrogenase"/>
    <property type="match status" value="1"/>
</dbReference>